<name>A0A9J6B598_SOLCO</name>
<evidence type="ECO:0000256" key="1">
    <source>
        <dbReference type="SAM" id="MobiDB-lite"/>
    </source>
</evidence>
<accession>A0A9J6B598</accession>
<evidence type="ECO:0000313" key="2">
    <source>
        <dbReference type="EMBL" id="KAG5631918.1"/>
    </source>
</evidence>
<dbReference type="EMBL" id="JACXVP010000001">
    <property type="protein sequence ID" value="KAG5631918.1"/>
    <property type="molecule type" value="Genomic_DNA"/>
</dbReference>
<proteinExistence type="predicted"/>
<gene>
    <name evidence="2" type="ORF">H5410_003635</name>
</gene>
<sequence length="138" mass="16012">MDANIDNIGRNGDLSPTQIERLKGRNKRGSKQNQSSQIKSRIIDLNEIHHYSYIAILETFQSPLNWKIIGESWDYQILRRIARLRFGFCGRRKICTYSLCEMKCERKIRVMGGFGIRGKPECTLDGWEGGLQHNSGWH</sequence>
<dbReference type="AlphaFoldDB" id="A0A9J6B598"/>
<protein>
    <submittedName>
        <fullName evidence="2">Uncharacterized protein</fullName>
    </submittedName>
</protein>
<comment type="caution">
    <text evidence="2">The sequence shown here is derived from an EMBL/GenBank/DDBJ whole genome shotgun (WGS) entry which is preliminary data.</text>
</comment>
<feature type="region of interest" description="Disordered" evidence="1">
    <location>
        <begin position="1"/>
        <end position="36"/>
    </location>
</feature>
<organism evidence="2 3">
    <name type="scientific">Solanum commersonii</name>
    <name type="common">Commerson's wild potato</name>
    <name type="synonym">Commerson's nightshade</name>
    <dbReference type="NCBI Taxonomy" id="4109"/>
    <lineage>
        <taxon>Eukaryota</taxon>
        <taxon>Viridiplantae</taxon>
        <taxon>Streptophyta</taxon>
        <taxon>Embryophyta</taxon>
        <taxon>Tracheophyta</taxon>
        <taxon>Spermatophyta</taxon>
        <taxon>Magnoliopsida</taxon>
        <taxon>eudicotyledons</taxon>
        <taxon>Gunneridae</taxon>
        <taxon>Pentapetalae</taxon>
        <taxon>asterids</taxon>
        <taxon>lamiids</taxon>
        <taxon>Solanales</taxon>
        <taxon>Solanaceae</taxon>
        <taxon>Solanoideae</taxon>
        <taxon>Solaneae</taxon>
        <taxon>Solanum</taxon>
    </lineage>
</organism>
<dbReference type="OrthoDB" id="1328064at2759"/>
<dbReference type="Proteomes" id="UP000824120">
    <property type="component" value="Chromosome 1"/>
</dbReference>
<reference evidence="2 3" key="1">
    <citation type="submission" date="2020-09" db="EMBL/GenBank/DDBJ databases">
        <title>De no assembly of potato wild relative species, Solanum commersonii.</title>
        <authorList>
            <person name="Cho K."/>
        </authorList>
    </citation>
    <scope>NUCLEOTIDE SEQUENCE [LARGE SCALE GENOMIC DNA]</scope>
    <source>
        <strain evidence="2">LZ3.2</strain>
        <tissue evidence="2">Leaf</tissue>
    </source>
</reference>
<keyword evidence="3" id="KW-1185">Reference proteome</keyword>
<evidence type="ECO:0000313" key="3">
    <source>
        <dbReference type="Proteomes" id="UP000824120"/>
    </source>
</evidence>